<dbReference type="RefSeq" id="WP_326279065.1">
    <property type="nucleotide sequence ID" value="NZ_JAYKYV010000010.1"/>
</dbReference>
<keyword evidence="2" id="KW-1185">Reference proteome</keyword>
<accession>A0ABU6ISN0</accession>
<organism evidence="1 2">
    <name type="scientific">Flagellimonas halotolerans</name>
    <dbReference type="NCBI Taxonomy" id="3112164"/>
    <lineage>
        <taxon>Bacteria</taxon>
        <taxon>Pseudomonadati</taxon>
        <taxon>Bacteroidota</taxon>
        <taxon>Flavobacteriia</taxon>
        <taxon>Flavobacteriales</taxon>
        <taxon>Flavobacteriaceae</taxon>
        <taxon>Flagellimonas</taxon>
    </lineage>
</organism>
<proteinExistence type="predicted"/>
<reference evidence="1 2" key="1">
    <citation type="submission" date="2024-01" db="EMBL/GenBank/DDBJ databases">
        <title>The strains designed SYSU M86414 and SYSU M84420 isolated from the marine sediment in San Sha City (Hainan Province, China).</title>
        <authorList>
            <person name="Guo D."/>
        </authorList>
    </citation>
    <scope>NUCLEOTIDE SEQUENCE [LARGE SCALE GENOMIC DNA]</scope>
    <source>
        <strain evidence="1 2">SYSU M84420</strain>
    </source>
</reference>
<gene>
    <name evidence="1" type="ORF">VOP03_12030</name>
</gene>
<comment type="caution">
    <text evidence="1">The sequence shown here is derived from an EMBL/GenBank/DDBJ whole genome shotgun (WGS) entry which is preliminary data.</text>
</comment>
<evidence type="ECO:0000313" key="2">
    <source>
        <dbReference type="Proteomes" id="UP001355298"/>
    </source>
</evidence>
<dbReference type="Proteomes" id="UP001355298">
    <property type="component" value="Unassembled WGS sequence"/>
</dbReference>
<evidence type="ECO:0000313" key="1">
    <source>
        <dbReference type="EMBL" id="MEC4266076.1"/>
    </source>
</evidence>
<sequence length="55" mass="6516">MKRVFFLLHLNNEFAYVDDIRELFPGMGKSYLIGKDKNSAIKFGCIPYRCFYHAH</sequence>
<dbReference type="EMBL" id="JAYMGW010000010">
    <property type="protein sequence ID" value="MEC4266076.1"/>
    <property type="molecule type" value="Genomic_DNA"/>
</dbReference>
<protein>
    <submittedName>
        <fullName evidence="1">Uncharacterized protein</fullName>
    </submittedName>
</protein>
<name>A0ABU6ISN0_9FLAO</name>